<proteinExistence type="predicted"/>
<gene>
    <name evidence="2" type="ORF">HID58_072564</name>
</gene>
<evidence type="ECO:0000313" key="3">
    <source>
        <dbReference type="Proteomes" id="UP000824890"/>
    </source>
</evidence>
<accession>A0ABQ7Z4R3</accession>
<dbReference type="EMBL" id="JAGKQM010000016">
    <property type="protein sequence ID" value="KAH0875202.1"/>
    <property type="molecule type" value="Genomic_DNA"/>
</dbReference>
<feature type="region of interest" description="Disordered" evidence="1">
    <location>
        <begin position="51"/>
        <end position="72"/>
    </location>
</feature>
<dbReference type="Proteomes" id="UP000824890">
    <property type="component" value="Unassembled WGS sequence"/>
</dbReference>
<evidence type="ECO:0000313" key="2">
    <source>
        <dbReference type="EMBL" id="KAH0875202.1"/>
    </source>
</evidence>
<protein>
    <submittedName>
        <fullName evidence="2">Uncharacterized protein</fullName>
    </submittedName>
</protein>
<organism evidence="2 3">
    <name type="scientific">Brassica napus</name>
    <name type="common">Rape</name>
    <dbReference type="NCBI Taxonomy" id="3708"/>
    <lineage>
        <taxon>Eukaryota</taxon>
        <taxon>Viridiplantae</taxon>
        <taxon>Streptophyta</taxon>
        <taxon>Embryophyta</taxon>
        <taxon>Tracheophyta</taxon>
        <taxon>Spermatophyta</taxon>
        <taxon>Magnoliopsida</taxon>
        <taxon>eudicotyledons</taxon>
        <taxon>Gunneridae</taxon>
        <taxon>Pentapetalae</taxon>
        <taxon>rosids</taxon>
        <taxon>malvids</taxon>
        <taxon>Brassicales</taxon>
        <taxon>Brassicaceae</taxon>
        <taxon>Brassiceae</taxon>
        <taxon>Brassica</taxon>
    </lineage>
</organism>
<sequence>MSGSPLTWIIPLNPVRQRSTSPGRLYLGWRQGPTFSTAFDDRMDSFPPPGVEPRSMTIGPQDLYQATTSLGS</sequence>
<comment type="caution">
    <text evidence="2">The sequence shown here is derived from an EMBL/GenBank/DDBJ whole genome shotgun (WGS) entry which is preliminary data.</text>
</comment>
<keyword evidence="3" id="KW-1185">Reference proteome</keyword>
<evidence type="ECO:0000256" key="1">
    <source>
        <dbReference type="SAM" id="MobiDB-lite"/>
    </source>
</evidence>
<name>A0ABQ7Z4R3_BRANA</name>
<reference evidence="2 3" key="1">
    <citation type="submission" date="2021-05" db="EMBL/GenBank/DDBJ databases">
        <title>Genome Assembly of Synthetic Allotetraploid Brassica napus Reveals Homoeologous Exchanges between Subgenomes.</title>
        <authorList>
            <person name="Davis J.T."/>
        </authorList>
    </citation>
    <scope>NUCLEOTIDE SEQUENCE [LARGE SCALE GENOMIC DNA]</scope>
    <source>
        <strain evidence="3">cv. Da-Ae</strain>
        <tissue evidence="2">Seedling</tissue>
    </source>
</reference>